<dbReference type="PROSITE" id="PS01266">
    <property type="entry name" value="ADENYLOSUCCIN_SYN_1"/>
    <property type="match status" value="1"/>
</dbReference>
<feature type="binding site" evidence="8">
    <location>
        <position position="12"/>
    </location>
    <ligand>
        <name>Mg(2+)</name>
        <dbReference type="ChEBI" id="CHEBI:18420"/>
    </ligand>
</feature>
<dbReference type="GO" id="GO:0004019">
    <property type="term" value="F:adenylosuccinate synthase activity"/>
    <property type="evidence" value="ECO:0007669"/>
    <property type="project" value="UniProtKB-UniRule"/>
</dbReference>
<dbReference type="Gene3D" id="1.10.300.10">
    <property type="entry name" value="Adenylosuccinate Synthetase, subunit A, domain 2"/>
    <property type="match status" value="1"/>
</dbReference>
<reference evidence="11" key="2">
    <citation type="submission" date="2015-03" db="EMBL/GenBank/DDBJ databases">
        <title>Genome sequence of Azospirillum thiophilum strain DSM 21654T.</title>
        <authorList>
            <person name="Kwak Y."/>
            <person name="Shin J.-H."/>
        </authorList>
    </citation>
    <scope>NUCLEOTIDE SEQUENCE [LARGE SCALE GENOMIC DNA]</scope>
    <source>
        <strain evidence="11">DSM 15199</strain>
    </source>
</reference>
<dbReference type="UniPathway" id="UPA00075">
    <property type="reaction ID" value="UER00335"/>
</dbReference>
<keyword evidence="5 8" id="KW-0658">Purine biosynthesis</keyword>
<comment type="function">
    <text evidence="8">Plays an important role in the de novo pathway of purine nucleotide biosynthesis. Catalyzes the first committed step in the biosynthesis of AMP from IMP.</text>
</comment>
<comment type="catalytic activity">
    <reaction evidence="8 9">
        <text>IMP + L-aspartate + GTP = N(6)-(1,2-dicarboxyethyl)-AMP + GDP + phosphate + 2 H(+)</text>
        <dbReference type="Rhea" id="RHEA:15753"/>
        <dbReference type="ChEBI" id="CHEBI:15378"/>
        <dbReference type="ChEBI" id="CHEBI:29991"/>
        <dbReference type="ChEBI" id="CHEBI:37565"/>
        <dbReference type="ChEBI" id="CHEBI:43474"/>
        <dbReference type="ChEBI" id="CHEBI:57567"/>
        <dbReference type="ChEBI" id="CHEBI:58053"/>
        <dbReference type="ChEBI" id="CHEBI:58189"/>
        <dbReference type="EC" id="6.3.4.4"/>
    </reaction>
</comment>
<comment type="cofactor">
    <cofactor evidence="8">
        <name>Mg(2+)</name>
        <dbReference type="ChEBI" id="CHEBI:18420"/>
    </cofactor>
    <text evidence="8">Binds 1 Mg(2+) ion per subunit.</text>
</comment>
<dbReference type="NCBIfam" id="NF002223">
    <property type="entry name" value="PRK01117.1"/>
    <property type="match status" value="1"/>
</dbReference>
<dbReference type="Gene3D" id="3.40.440.10">
    <property type="entry name" value="Adenylosuccinate Synthetase, subunit A, domain 1"/>
    <property type="match status" value="1"/>
</dbReference>
<keyword evidence="2 8" id="KW-0436">Ligase</keyword>
<dbReference type="GO" id="GO:0005737">
    <property type="term" value="C:cytoplasm"/>
    <property type="evidence" value="ECO:0007669"/>
    <property type="project" value="UniProtKB-SubCell"/>
</dbReference>
<reference evidence="10 11" key="1">
    <citation type="journal article" date="2015" name="J. Biotechnol.">
        <title>Complete genome sequence of Photorhabdus temperata subsp. thracensis 39-8(T), an entomopathogenic bacterium for the improved commercial bioinsecticide.</title>
        <authorList>
            <person name="Kwak Y."/>
            <person name="Shin J.H."/>
        </authorList>
    </citation>
    <scope>NUCLEOTIDE SEQUENCE [LARGE SCALE GENOMIC DNA]</scope>
    <source>
        <strain evidence="10 11">DSM 15199</strain>
    </source>
</reference>
<accession>A0A0F7LJ23</accession>
<evidence type="ECO:0000256" key="2">
    <source>
        <dbReference type="ARBA" id="ARBA00022598"/>
    </source>
</evidence>
<dbReference type="InterPro" id="IPR042109">
    <property type="entry name" value="Adenylosuccinate_synth_dom1"/>
</dbReference>
<keyword evidence="4 8" id="KW-0547">Nucleotide-binding</keyword>
<organism evidence="10 11">
    <name type="scientific">Photorhabdus thracensis</name>
    <dbReference type="NCBI Taxonomy" id="230089"/>
    <lineage>
        <taxon>Bacteria</taxon>
        <taxon>Pseudomonadati</taxon>
        <taxon>Pseudomonadota</taxon>
        <taxon>Gammaproteobacteria</taxon>
        <taxon>Enterobacterales</taxon>
        <taxon>Morganellaceae</taxon>
        <taxon>Photorhabdus</taxon>
    </lineage>
</organism>
<keyword evidence="7 8" id="KW-0342">GTP-binding</keyword>
<evidence type="ECO:0000256" key="1">
    <source>
        <dbReference type="ARBA" id="ARBA00011738"/>
    </source>
</evidence>
<feature type="active site" description="Proton donor" evidence="8">
    <location>
        <position position="40"/>
    </location>
</feature>
<dbReference type="GO" id="GO:0044208">
    <property type="term" value="P:'de novo' AMP biosynthetic process"/>
    <property type="evidence" value="ECO:0007669"/>
    <property type="project" value="UniProtKB-UniRule"/>
</dbReference>
<evidence type="ECO:0000256" key="4">
    <source>
        <dbReference type="ARBA" id="ARBA00022741"/>
    </source>
</evidence>
<evidence type="ECO:0000256" key="3">
    <source>
        <dbReference type="ARBA" id="ARBA00022723"/>
    </source>
</evidence>
<dbReference type="FunFam" id="1.10.300.10:FF:000001">
    <property type="entry name" value="Adenylosuccinate synthetase"/>
    <property type="match status" value="1"/>
</dbReference>
<dbReference type="RefSeq" id="WP_046974027.1">
    <property type="nucleotide sequence ID" value="NZ_CAWQPG010000339.1"/>
</dbReference>
<feature type="binding site" evidence="8">
    <location>
        <position position="39"/>
    </location>
    <ligand>
        <name>Mg(2+)</name>
        <dbReference type="ChEBI" id="CHEBI:18420"/>
    </ligand>
</feature>
<dbReference type="GO" id="GO:0046040">
    <property type="term" value="P:IMP metabolic process"/>
    <property type="evidence" value="ECO:0007669"/>
    <property type="project" value="TreeGrafter"/>
</dbReference>
<feature type="binding site" description="in other chain" evidence="8">
    <location>
        <position position="220"/>
    </location>
    <ligand>
        <name>IMP</name>
        <dbReference type="ChEBI" id="CHEBI:58053"/>
        <note>ligand shared between dimeric partners</note>
    </ligand>
</feature>
<keyword evidence="3 8" id="KW-0479">Metal-binding</keyword>
<dbReference type="Proteomes" id="UP000034866">
    <property type="component" value="Chromosome"/>
</dbReference>
<feature type="binding site" description="in other chain" evidence="8">
    <location>
        <begin position="37"/>
        <end position="40"/>
    </location>
    <ligand>
        <name>IMP</name>
        <dbReference type="ChEBI" id="CHEBI:58053"/>
        <note>ligand shared between dimeric partners</note>
    </ligand>
</feature>
<evidence type="ECO:0000256" key="6">
    <source>
        <dbReference type="ARBA" id="ARBA00022842"/>
    </source>
</evidence>
<dbReference type="InterPro" id="IPR042110">
    <property type="entry name" value="Adenylosuccinate_synth_dom2"/>
</dbReference>
<feature type="binding site" evidence="8">
    <location>
        <begin position="326"/>
        <end position="328"/>
    </location>
    <ligand>
        <name>GTP</name>
        <dbReference type="ChEBI" id="CHEBI:37565"/>
    </ligand>
</feature>
<protein>
    <recommendedName>
        <fullName evidence="8 9">Adenylosuccinate synthetase</fullName>
        <shortName evidence="8">AMPSase</shortName>
        <shortName evidence="8">AdSS</shortName>
        <ecNumber evidence="8 9">6.3.4.4</ecNumber>
    </recommendedName>
    <alternativeName>
        <fullName evidence="8">IMP--aspartate ligase</fullName>
    </alternativeName>
</protein>
<feature type="binding site" evidence="8">
    <location>
        <begin position="39"/>
        <end position="41"/>
    </location>
    <ligand>
        <name>GTP</name>
        <dbReference type="ChEBI" id="CHEBI:37565"/>
    </ligand>
</feature>
<dbReference type="SUPFAM" id="SSF52540">
    <property type="entry name" value="P-loop containing nucleoside triphosphate hydrolases"/>
    <property type="match status" value="1"/>
</dbReference>
<dbReference type="FunFam" id="3.90.170.10:FF:000001">
    <property type="entry name" value="Adenylosuccinate synthetase"/>
    <property type="match status" value="1"/>
</dbReference>
<evidence type="ECO:0000313" key="11">
    <source>
        <dbReference type="Proteomes" id="UP000034866"/>
    </source>
</evidence>
<comment type="subunit">
    <text evidence="1 8">Homodimer.</text>
</comment>
<dbReference type="PANTHER" id="PTHR11846:SF0">
    <property type="entry name" value="ADENYLOSUCCINATE SYNTHETASE"/>
    <property type="match status" value="1"/>
</dbReference>
<feature type="binding site" evidence="8">
    <location>
        <begin position="11"/>
        <end position="17"/>
    </location>
    <ligand>
        <name>GTP</name>
        <dbReference type="ChEBI" id="CHEBI:37565"/>
    </ligand>
</feature>
<evidence type="ECO:0000313" key="10">
    <source>
        <dbReference type="EMBL" id="AKH62640.1"/>
    </source>
</evidence>
<proteinExistence type="inferred from homology"/>
<evidence type="ECO:0000256" key="7">
    <source>
        <dbReference type="ARBA" id="ARBA00023134"/>
    </source>
</evidence>
<keyword evidence="8" id="KW-0963">Cytoplasm</keyword>
<dbReference type="InterPro" id="IPR027417">
    <property type="entry name" value="P-loop_NTPase"/>
</dbReference>
<dbReference type="GO" id="GO:0005525">
    <property type="term" value="F:GTP binding"/>
    <property type="evidence" value="ECO:0007669"/>
    <property type="project" value="UniProtKB-UniRule"/>
</dbReference>
<dbReference type="InterPro" id="IPR001114">
    <property type="entry name" value="Adenylosuccinate_synthetase"/>
</dbReference>
<evidence type="ECO:0000256" key="8">
    <source>
        <dbReference type="HAMAP-Rule" id="MF_00011"/>
    </source>
</evidence>
<feature type="binding site" evidence="8">
    <location>
        <position position="138"/>
    </location>
    <ligand>
        <name>IMP</name>
        <dbReference type="ChEBI" id="CHEBI:58053"/>
        <note>ligand shared between dimeric partners</note>
    </ligand>
</feature>
<name>A0A0F7LJ23_9GAMM</name>
<feature type="binding site" evidence="8">
    <location>
        <position position="300"/>
    </location>
    <ligand>
        <name>GTP</name>
        <dbReference type="ChEBI" id="CHEBI:37565"/>
    </ligand>
</feature>
<dbReference type="PANTHER" id="PTHR11846">
    <property type="entry name" value="ADENYLOSUCCINATE SYNTHETASE"/>
    <property type="match status" value="1"/>
</dbReference>
<dbReference type="KEGG" id="ptt:VY86_04055"/>
<dbReference type="CDD" id="cd03108">
    <property type="entry name" value="AdSS"/>
    <property type="match status" value="1"/>
</dbReference>
<feature type="binding site" description="in other chain" evidence="8">
    <location>
        <position position="298"/>
    </location>
    <ligand>
        <name>IMP</name>
        <dbReference type="ChEBI" id="CHEBI:58053"/>
        <note>ligand shared between dimeric partners</note>
    </ligand>
</feature>
<sequence>MLISVVGLQFGDEGKGKFVDYLSVNTNNVARFNGGANAGHSVQCGNIRGSFSQLPSSLNEKNLYICQGALISLPILIREIDFIQKENINSNIFIDPRCHIVLPLHAELNKASEKYKGKNKIGSVGVGVGACVEDKSNRHGIRLIDTLDKEKLRTKLEFLWGIREKQINYVFNEETTLDFEEMLEKTHQYGNRIEPYFTFTNEVIGDLLNSGEDVLLETSQATFLDNSFGTYPYTVAYQTLVQTCFAMIGIPAQKIHIVGVMKSYMIRVGNGPFPTELSDEKADYIRERGNEYGTVSKRPRRCGWLDLSLIKHAVKLNGVTELAITNVDVLAGLHEIKAAIAYEIDDEIVSCDNALLQLDRAKPIYKTFKCWGELNGSYTHLTELPTELINFLSFIQDYAGVPIKYISYGPDRNQTLVIQ</sequence>
<dbReference type="AlphaFoldDB" id="A0A0F7LJ23"/>
<dbReference type="PATRIC" id="fig|230089.6.peg.911"/>
<dbReference type="Gene3D" id="3.90.170.10">
    <property type="entry name" value="Adenylosuccinate Synthetase, subunit A, domain 3"/>
    <property type="match status" value="1"/>
</dbReference>
<feature type="binding site" evidence="8">
    <location>
        <begin position="407"/>
        <end position="409"/>
    </location>
    <ligand>
        <name>GTP</name>
        <dbReference type="ChEBI" id="CHEBI:37565"/>
    </ligand>
</feature>
<dbReference type="EC" id="6.3.4.4" evidence="8 9"/>
<dbReference type="OrthoDB" id="6446313at2"/>
<dbReference type="Pfam" id="PF00709">
    <property type="entry name" value="Adenylsucc_synt"/>
    <property type="match status" value="1"/>
</dbReference>
<comment type="pathway">
    <text evidence="8 9">Purine metabolism; AMP biosynthesis via de novo pathway; AMP from IMP: step 1/2.</text>
</comment>
<dbReference type="EMBL" id="CP011104">
    <property type="protein sequence ID" value="AKH62640.1"/>
    <property type="molecule type" value="Genomic_DNA"/>
</dbReference>
<evidence type="ECO:0000256" key="9">
    <source>
        <dbReference type="RuleBase" id="RU000520"/>
    </source>
</evidence>
<dbReference type="HAMAP" id="MF_00011">
    <property type="entry name" value="Adenylosucc_synth"/>
    <property type="match status" value="1"/>
</dbReference>
<dbReference type="GO" id="GO:0000287">
    <property type="term" value="F:magnesium ion binding"/>
    <property type="evidence" value="ECO:0007669"/>
    <property type="project" value="UniProtKB-UniRule"/>
</dbReference>
<feature type="binding site" description="in other chain" evidence="8">
    <location>
        <begin position="12"/>
        <end position="15"/>
    </location>
    <ligand>
        <name>IMP</name>
        <dbReference type="ChEBI" id="CHEBI:58053"/>
        <note>ligand shared between dimeric partners</note>
    </ligand>
</feature>
<keyword evidence="6 8" id="KW-0460">Magnesium</keyword>
<dbReference type="STRING" id="230089.VY86_04055"/>
<dbReference type="InterPro" id="IPR042111">
    <property type="entry name" value="Adenylosuccinate_synth_dom3"/>
</dbReference>
<dbReference type="SMART" id="SM00788">
    <property type="entry name" value="Adenylsucc_synt"/>
    <property type="match status" value="1"/>
</dbReference>
<comment type="caution">
    <text evidence="8">Lacks conserved residue(s) required for the propagation of feature annotation.</text>
</comment>
<feature type="binding site" evidence="8">
    <location>
        <begin position="294"/>
        <end position="300"/>
    </location>
    <ligand>
        <name>substrate</name>
    </ligand>
</feature>
<feature type="active site" description="Proton acceptor" evidence="8">
    <location>
        <position position="12"/>
    </location>
</feature>
<gene>
    <name evidence="8" type="primary">purA</name>
    <name evidence="10" type="ORF">VY86_04055</name>
</gene>
<dbReference type="InterPro" id="IPR018220">
    <property type="entry name" value="Adenylosuccin_syn_GTP-bd"/>
</dbReference>
<evidence type="ECO:0000256" key="5">
    <source>
        <dbReference type="ARBA" id="ARBA00022755"/>
    </source>
</evidence>
<keyword evidence="11" id="KW-1185">Reference proteome</keyword>
<comment type="similarity">
    <text evidence="8 9">Belongs to the adenylosuccinate synthetase family.</text>
</comment>
<comment type="subcellular location">
    <subcellularLocation>
        <location evidence="8">Cytoplasm</location>
    </subcellularLocation>
</comment>